<dbReference type="EMBL" id="FSRJ01000006">
    <property type="protein sequence ID" value="SIO29480.1"/>
    <property type="molecule type" value="Genomic_DNA"/>
</dbReference>
<dbReference type="RefSeq" id="WP_074261990.1">
    <property type="nucleotide sequence ID" value="NZ_FSRJ01000006.1"/>
</dbReference>
<dbReference type="OrthoDB" id="3537879at2"/>
<sequence>MGILFDYFTAPDDAGAASVLEHGPLGPGAEPVFPTVSTKGIDPTVGLGTAAALLTGRTFDEILADTAKSGPIADDGDGSIFVVEVDAVVSDAIADADETRLREVAVPWAQSEEFDGRADPADLAEFLIAIRSIALTARSDQAGLYCWICI</sequence>
<accession>A0A1N6IBS8</accession>
<name>A0A1N6IBS8_9MICO</name>
<evidence type="ECO:0008006" key="3">
    <source>
        <dbReference type="Google" id="ProtNLM"/>
    </source>
</evidence>
<evidence type="ECO:0000313" key="1">
    <source>
        <dbReference type="EMBL" id="SIO29480.1"/>
    </source>
</evidence>
<dbReference type="Proteomes" id="UP000184699">
    <property type="component" value="Unassembled WGS sequence"/>
</dbReference>
<dbReference type="AlphaFoldDB" id="A0A1N6IBS8"/>
<protein>
    <recommendedName>
        <fullName evidence="3">DUF1877 family protein</fullName>
    </recommendedName>
</protein>
<evidence type="ECO:0000313" key="2">
    <source>
        <dbReference type="Proteomes" id="UP000184699"/>
    </source>
</evidence>
<dbReference type="STRING" id="232089.SAMN05443544_3879"/>
<organism evidence="1 2">
    <name type="scientific">Agromyces cerinus subsp. cerinus</name>
    <dbReference type="NCBI Taxonomy" id="232089"/>
    <lineage>
        <taxon>Bacteria</taxon>
        <taxon>Bacillati</taxon>
        <taxon>Actinomycetota</taxon>
        <taxon>Actinomycetes</taxon>
        <taxon>Micrococcales</taxon>
        <taxon>Microbacteriaceae</taxon>
        <taxon>Agromyces</taxon>
    </lineage>
</organism>
<proteinExistence type="predicted"/>
<reference evidence="2" key="1">
    <citation type="submission" date="2016-11" db="EMBL/GenBank/DDBJ databases">
        <authorList>
            <person name="Varghese N."/>
            <person name="Submissions S."/>
        </authorList>
    </citation>
    <scope>NUCLEOTIDE SEQUENCE [LARGE SCALE GENOMIC DNA]</scope>
    <source>
        <strain evidence="2">DSM 8595</strain>
    </source>
</reference>
<keyword evidence="2" id="KW-1185">Reference proteome</keyword>
<gene>
    <name evidence="1" type="ORF">SAMN05443544_3879</name>
</gene>